<gene>
    <name evidence="2" type="ORF">LJCM1025_16600</name>
</gene>
<evidence type="ECO:0000313" key="3">
    <source>
        <dbReference type="Proteomes" id="UP000250668"/>
    </source>
</evidence>
<dbReference type="Gene3D" id="3.40.630.30">
    <property type="match status" value="1"/>
</dbReference>
<dbReference type="GO" id="GO:0016747">
    <property type="term" value="F:acyltransferase activity, transferring groups other than amino-acyl groups"/>
    <property type="evidence" value="ECO:0007669"/>
    <property type="project" value="InterPro"/>
</dbReference>
<dbReference type="PROSITE" id="PS51186">
    <property type="entry name" value="GNAT"/>
    <property type="match status" value="1"/>
</dbReference>
<dbReference type="Proteomes" id="UP000250668">
    <property type="component" value="Unassembled WGS sequence"/>
</dbReference>
<sequence>MKVVKIVTLVYTRYANNHDLSDIMTIINEAKLFLKQSGSSQWQGSYPNEKTIQNDIKNKYAFVLVVDNQVAGYAASVIGEEPTYKKIDGSWKNKTADYATFHRLAISSKYRGMHLATLMFSDLISIMVSQKIRNFRIDTSRKNKIMQHLALKHNFIERGIIQVEEDPEDPNRLAYELNL</sequence>
<dbReference type="InterPro" id="IPR000182">
    <property type="entry name" value="GNAT_dom"/>
</dbReference>
<accession>A0AB33ZZN5</accession>
<dbReference type="SUPFAM" id="SSF55729">
    <property type="entry name" value="Acyl-CoA N-acyltransferases (Nat)"/>
    <property type="match status" value="1"/>
</dbReference>
<evidence type="ECO:0000313" key="2">
    <source>
        <dbReference type="EMBL" id="GBA97679.1"/>
    </source>
</evidence>
<evidence type="ECO:0000259" key="1">
    <source>
        <dbReference type="PROSITE" id="PS51186"/>
    </source>
</evidence>
<dbReference type="Pfam" id="PF00583">
    <property type="entry name" value="Acetyltransf_1"/>
    <property type="match status" value="1"/>
</dbReference>
<dbReference type="EMBL" id="BEXJ01000004">
    <property type="protein sequence ID" value="GBA97679.1"/>
    <property type="molecule type" value="Genomic_DNA"/>
</dbReference>
<reference evidence="2 3" key="1">
    <citation type="journal article" date="2018" name="Int. J. Syst. Evol. Microbiol.">
        <title>Lactobacillus paragasseri sp. nov., a sister taxon of Lactobacillus gasseri, based on whole-genome sequence analyses.</title>
        <authorList>
            <person name="Tanizawa Y."/>
            <person name="Tada I."/>
            <person name="Kobayashi H."/>
            <person name="Endo A."/>
            <person name="Maeno S."/>
            <person name="Toyoda A."/>
            <person name="Arita M."/>
            <person name="Nakamura Y."/>
            <person name="Sakamoto M."/>
            <person name="Ohkuma M."/>
            <person name="Tohno M."/>
        </authorList>
    </citation>
    <scope>NUCLEOTIDE SEQUENCE [LARGE SCALE GENOMIC DNA]</scope>
    <source>
        <strain evidence="2 3">JCM 1025</strain>
    </source>
</reference>
<comment type="caution">
    <text evidence="2">The sequence shown here is derived from an EMBL/GenBank/DDBJ whole genome shotgun (WGS) entry which is preliminary data.</text>
</comment>
<dbReference type="InterPro" id="IPR016181">
    <property type="entry name" value="Acyl_CoA_acyltransferase"/>
</dbReference>
<proteinExistence type="predicted"/>
<dbReference type="CDD" id="cd04301">
    <property type="entry name" value="NAT_SF"/>
    <property type="match status" value="1"/>
</dbReference>
<feature type="domain" description="N-acetyltransferase" evidence="1">
    <location>
        <begin position="10"/>
        <end position="179"/>
    </location>
</feature>
<dbReference type="AlphaFoldDB" id="A0AB33ZZN5"/>
<organism evidence="2 3">
    <name type="scientific">Lactobacillus gasseri</name>
    <dbReference type="NCBI Taxonomy" id="1596"/>
    <lineage>
        <taxon>Bacteria</taxon>
        <taxon>Bacillati</taxon>
        <taxon>Bacillota</taxon>
        <taxon>Bacilli</taxon>
        <taxon>Lactobacillales</taxon>
        <taxon>Lactobacillaceae</taxon>
        <taxon>Lactobacillus</taxon>
    </lineage>
</organism>
<protein>
    <submittedName>
        <fullName evidence="2">GNAT family acetyltransferase</fullName>
    </submittedName>
</protein>
<name>A0AB33ZZN5_LACGS</name>